<reference evidence="8 9" key="1">
    <citation type="submission" date="2020-10" db="EMBL/GenBank/DDBJ databases">
        <title>Ramlibacter sp. HM2 16S ribosomal RNA gene Genome sequencing and assembly.</title>
        <authorList>
            <person name="Kang M."/>
        </authorList>
    </citation>
    <scope>NUCLEOTIDE SEQUENCE [LARGE SCALE GENOMIC DNA]</scope>
    <source>
        <strain evidence="8 9">HM2</strain>
    </source>
</reference>
<comment type="caution">
    <text evidence="8">The sequence shown here is derived from an EMBL/GenBank/DDBJ whole genome shotgun (WGS) entry which is preliminary data.</text>
</comment>
<dbReference type="Proteomes" id="UP000806285">
    <property type="component" value="Unassembled WGS sequence"/>
</dbReference>
<dbReference type="InterPro" id="IPR050491">
    <property type="entry name" value="AmpC-like"/>
</dbReference>
<evidence type="ECO:0000256" key="2">
    <source>
        <dbReference type="ARBA" id="ARBA00007840"/>
    </source>
</evidence>
<dbReference type="PANTHER" id="PTHR46825">
    <property type="entry name" value="D-ALANYL-D-ALANINE-CARBOXYPEPTIDASE/ENDOPEPTIDASE AMPH"/>
    <property type="match status" value="1"/>
</dbReference>
<evidence type="ECO:0000313" key="9">
    <source>
        <dbReference type="Proteomes" id="UP000806285"/>
    </source>
</evidence>
<sequence>MGRDPASLLRDHVDAAVRAAMERNDIPGMAVGVTVAGRRFFAYQGVAARDSGRRVDEDTLFEIGSVSKTFTAALASYARELGALSLYDTAAVHWSALAGSPIADARLLDLATYTAGGLPLQFPDAVTDEAEMLAYFREWQPAFPPGTQRVYSNPSIGLFGHLAARSMGKPFRELMEARLFPLLRLSRTYLQVPANRMDDYAWGHARDGRQVRVSPGALDDEAYGVKTTAADLLRFVEAQMGVRPLDDRPQRALAATHTGYYEAGVMTQALGWETYPHPAPLERLLEGNGSDMALKPQPATKLVPPRPAAADVLVNKTGSTNGFGAYAAFVPSLRAGVVLLANRNYPNAERVRLAHGILQRAGR</sequence>
<dbReference type="SUPFAM" id="SSF56601">
    <property type="entry name" value="beta-lactamase/transpeptidase-like"/>
    <property type="match status" value="1"/>
</dbReference>
<evidence type="ECO:0000313" key="8">
    <source>
        <dbReference type="EMBL" id="MBE7365983.1"/>
    </source>
</evidence>
<evidence type="ECO:0000256" key="5">
    <source>
        <dbReference type="ARBA" id="ARBA00023251"/>
    </source>
</evidence>
<gene>
    <name evidence="8" type="ORF">IM787_00250</name>
</gene>
<evidence type="ECO:0000256" key="6">
    <source>
        <dbReference type="RuleBase" id="RU361140"/>
    </source>
</evidence>
<accession>A0ABR9RXL6</accession>
<keyword evidence="9" id="KW-1185">Reference proteome</keyword>
<comment type="catalytic activity">
    <reaction evidence="1 6">
        <text>a beta-lactam + H2O = a substituted beta-amino acid</text>
        <dbReference type="Rhea" id="RHEA:20401"/>
        <dbReference type="ChEBI" id="CHEBI:15377"/>
        <dbReference type="ChEBI" id="CHEBI:35627"/>
        <dbReference type="ChEBI" id="CHEBI:140347"/>
        <dbReference type="EC" id="3.5.2.6"/>
    </reaction>
</comment>
<evidence type="ECO:0000256" key="1">
    <source>
        <dbReference type="ARBA" id="ARBA00001526"/>
    </source>
</evidence>
<dbReference type="PANTHER" id="PTHR46825:SF8">
    <property type="entry name" value="BETA-LACTAMASE-RELATED"/>
    <property type="match status" value="1"/>
</dbReference>
<dbReference type="InterPro" id="IPR058136">
    <property type="entry name" value="AmpC"/>
</dbReference>
<dbReference type="InterPro" id="IPR001586">
    <property type="entry name" value="Beta-lactam_class-C_AS"/>
</dbReference>
<feature type="domain" description="Beta-lactamase-related" evidence="7">
    <location>
        <begin position="13"/>
        <end position="359"/>
    </location>
</feature>
<evidence type="ECO:0000256" key="4">
    <source>
        <dbReference type="ARBA" id="ARBA00022801"/>
    </source>
</evidence>
<dbReference type="NCBIfam" id="NF033085">
    <property type="entry name" value="bla_class_C"/>
    <property type="match status" value="1"/>
</dbReference>
<comment type="similarity">
    <text evidence="2 6">Belongs to the class-C beta-lactamase family.</text>
</comment>
<dbReference type="PROSITE" id="PS00336">
    <property type="entry name" value="BETA_LACTAMASE_C"/>
    <property type="match status" value="1"/>
</dbReference>
<evidence type="ECO:0000259" key="7">
    <source>
        <dbReference type="Pfam" id="PF00144"/>
    </source>
</evidence>
<dbReference type="EC" id="3.5.2.6" evidence="3 6"/>
<keyword evidence="5 6" id="KW-0046">Antibiotic resistance</keyword>
<name>A0ABR9RXL6_9BURK</name>
<protein>
    <recommendedName>
        <fullName evidence="3 6">Beta-lactamase</fullName>
        <ecNumber evidence="3 6">3.5.2.6</ecNumber>
    </recommendedName>
</protein>
<proteinExistence type="inferred from homology"/>
<dbReference type="InterPro" id="IPR012338">
    <property type="entry name" value="Beta-lactam/transpept-like"/>
</dbReference>
<dbReference type="EMBL" id="JADDIV010000001">
    <property type="protein sequence ID" value="MBE7365983.1"/>
    <property type="molecule type" value="Genomic_DNA"/>
</dbReference>
<organism evidence="8 9">
    <name type="scientific">Ramlibacter pallidus</name>
    <dbReference type="NCBI Taxonomy" id="2780087"/>
    <lineage>
        <taxon>Bacteria</taxon>
        <taxon>Pseudomonadati</taxon>
        <taxon>Pseudomonadota</taxon>
        <taxon>Betaproteobacteria</taxon>
        <taxon>Burkholderiales</taxon>
        <taxon>Comamonadaceae</taxon>
        <taxon>Ramlibacter</taxon>
    </lineage>
</organism>
<dbReference type="InterPro" id="IPR001466">
    <property type="entry name" value="Beta-lactam-related"/>
</dbReference>
<dbReference type="Pfam" id="PF00144">
    <property type="entry name" value="Beta-lactamase"/>
    <property type="match status" value="1"/>
</dbReference>
<evidence type="ECO:0000256" key="3">
    <source>
        <dbReference type="ARBA" id="ARBA00012865"/>
    </source>
</evidence>
<dbReference type="Gene3D" id="3.40.710.10">
    <property type="entry name" value="DD-peptidase/beta-lactamase superfamily"/>
    <property type="match status" value="1"/>
</dbReference>
<keyword evidence="4 6" id="KW-0378">Hydrolase</keyword>